<dbReference type="SFLD" id="SFLDG01129">
    <property type="entry name" value="C1.5:_HAD__Beta-PGM__Phosphata"/>
    <property type="match status" value="1"/>
</dbReference>
<dbReference type="RefSeq" id="WP_303700680.1">
    <property type="nucleotide sequence ID" value="NZ_VSIV01000099.1"/>
</dbReference>
<dbReference type="Pfam" id="PF00702">
    <property type="entry name" value="Hydrolase"/>
    <property type="match status" value="1"/>
</dbReference>
<dbReference type="PRINTS" id="PR00413">
    <property type="entry name" value="HADHALOGNASE"/>
</dbReference>
<dbReference type="EMBL" id="VSIV01000099">
    <property type="protein sequence ID" value="TYB33823.1"/>
    <property type="molecule type" value="Genomic_DNA"/>
</dbReference>
<dbReference type="InterPro" id="IPR006328">
    <property type="entry name" value="2-HAD"/>
</dbReference>
<dbReference type="NCBIfam" id="TIGR01493">
    <property type="entry name" value="HAD-SF-IA-v2"/>
    <property type="match status" value="1"/>
</dbReference>
<keyword evidence="2" id="KW-0378">Hydrolase</keyword>
<gene>
    <name evidence="3" type="ORF">FXF49_04345</name>
</gene>
<protein>
    <submittedName>
        <fullName evidence="3">Haloacid dehalogenase type II</fullName>
    </submittedName>
</protein>
<dbReference type="PANTHER" id="PTHR43316">
    <property type="entry name" value="HYDROLASE, HALOACID DELAHOGENASE-RELATED"/>
    <property type="match status" value="1"/>
</dbReference>
<dbReference type="InterPro" id="IPR006439">
    <property type="entry name" value="HAD-SF_hydro_IA"/>
</dbReference>
<evidence type="ECO:0000313" key="3">
    <source>
        <dbReference type="EMBL" id="TYB33823.1"/>
    </source>
</evidence>
<dbReference type="Gene3D" id="1.10.150.240">
    <property type="entry name" value="Putative phosphatase, domain 2"/>
    <property type="match status" value="1"/>
</dbReference>
<dbReference type="SUPFAM" id="SSF56784">
    <property type="entry name" value="HAD-like"/>
    <property type="match status" value="1"/>
</dbReference>
<comment type="similarity">
    <text evidence="1">Belongs to the HAD-like hydrolase superfamily. S-2-haloalkanoic acid dehalogenase family.</text>
</comment>
<proteinExistence type="inferred from homology"/>
<name>A0A5D0MQ85_FLESI</name>
<dbReference type="AlphaFoldDB" id="A0A5D0MQ85"/>
<evidence type="ECO:0000313" key="4">
    <source>
        <dbReference type="Proteomes" id="UP000323337"/>
    </source>
</evidence>
<dbReference type="PANTHER" id="PTHR43316:SF3">
    <property type="entry name" value="HALOACID DEHALOGENASE, TYPE II (AFU_ORTHOLOGUE AFUA_2G07750)-RELATED"/>
    <property type="match status" value="1"/>
</dbReference>
<dbReference type="Proteomes" id="UP000323337">
    <property type="component" value="Unassembled WGS sequence"/>
</dbReference>
<dbReference type="InterPro" id="IPR051540">
    <property type="entry name" value="S-2-haloacid_dehalogenase"/>
</dbReference>
<evidence type="ECO:0000256" key="2">
    <source>
        <dbReference type="ARBA" id="ARBA00022801"/>
    </source>
</evidence>
<reference evidence="3 4" key="1">
    <citation type="submission" date="2019-08" db="EMBL/GenBank/DDBJ databases">
        <title>Genomic characterization of a novel candidate phylum (ARYD3) from a high temperature, high salinity tertiary oil reservoir in north central Oklahoma, USA.</title>
        <authorList>
            <person name="Youssef N.H."/>
            <person name="Yadav A."/>
            <person name="Elshahed M.S."/>
        </authorList>
    </citation>
    <scope>NUCLEOTIDE SEQUENCE [LARGE SCALE GENOMIC DNA]</scope>
    <source>
        <strain evidence="3">ARYD1</strain>
    </source>
</reference>
<dbReference type="GO" id="GO:0019120">
    <property type="term" value="F:hydrolase activity, acting on acid halide bonds, in C-halide compounds"/>
    <property type="evidence" value="ECO:0007669"/>
    <property type="project" value="InterPro"/>
</dbReference>
<comment type="caution">
    <text evidence="3">The sequence shown here is derived from an EMBL/GenBank/DDBJ whole genome shotgun (WGS) entry which is preliminary data.</text>
</comment>
<evidence type="ECO:0000256" key="1">
    <source>
        <dbReference type="ARBA" id="ARBA00008106"/>
    </source>
</evidence>
<dbReference type="InterPro" id="IPR036412">
    <property type="entry name" value="HAD-like_sf"/>
</dbReference>
<dbReference type="Gene3D" id="3.40.50.1000">
    <property type="entry name" value="HAD superfamily/HAD-like"/>
    <property type="match status" value="1"/>
</dbReference>
<dbReference type="NCBIfam" id="TIGR01428">
    <property type="entry name" value="HAD_type_II"/>
    <property type="match status" value="1"/>
</dbReference>
<dbReference type="InterPro" id="IPR023214">
    <property type="entry name" value="HAD_sf"/>
</dbReference>
<accession>A0A5D0MQ85</accession>
<sequence length="225" mass="25572">MSKNNITLAFDVYGTLIDTHGIRVELEKYTGENAEEFSHMWRNKQLEYSFRRGLMQNYKTFAECTKDALEYTCRALNINIEAKEKDNLMGLYSKLPPFNDTLKGLKKAFDMNFRLFAFSNGSKDALETLLTNANIRNYFIDLISVDDIKTFKPSPAVYAHFLRSAGAYCNEAWLISSNPFDVIGAVSAGMKSAWVKRSDSAVFDPWGIEPTITLANLEELVDKIQ</sequence>
<dbReference type="InterPro" id="IPR023198">
    <property type="entry name" value="PGP-like_dom2"/>
</dbReference>
<dbReference type="CDD" id="cd02588">
    <property type="entry name" value="HAD_L2-DEX"/>
    <property type="match status" value="1"/>
</dbReference>
<dbReference type="SFLD" id="SFLDS00003">
    <property type="entry name" value="Haloacid_Dehalogenase"/>
    <property type="match status" value="1"/>
</dbReference>
<organism evidence="3 4">
    <name type="scientific">Flexistipes sinusarabici</name>
    <dbReference type="NCBI Taxonomy" id="2352"/>
    <lineage>
        <taxon>Bacteria</taxon>
        <taxon>Pseudomonadati</taxon>
        <taxon>Deferribacterota</taxon>
        <taxon>Deferribacteres</taxon>
        <taxon>Deferribacterales</taxon>
        <taxon>Flexistipitaceae</taxon>
        <taxon>Flexistipes</taxon>
    </lineage>
</organism>